<evidence type="ECO:0000313" key="2">
    <source>
        <dbReference type="Proteomes" id="UP001595710"/>
    </source>
</evidence>
<dbReference type="Proteomes" id="UP001595710">
    <property type="component" value="Unassembled WGS sequence"/>
</dbReference>
<proteinExistence type="predicted"/>
<accession>A0ABV7WQR4</accession>
<organism evidence="1 2">
    <name type="scientific">Reinekea marina</name>
    <dbReference type="NCBI Taxonomy" id="1310421"/>
    <lineage>
        <taxon>Bacteria</taxon>
        <taxon>Pseudomonadati</taxon>
        <taxon>Pseudomonadota</taxon>
        <taxon>Gammaproteobacteria</taxon>
        <taxon>Oceanospirillales</taxon>
        <taxon>Saccharospirillaceae</taxon>
        <taxon>Reinekea</taxon>
    </lineage>
</organism>
<protein>
    <submittedName>
        <fullName evidence="1">Uncharacterized protein</fullName>
    </submittedName>
</protein>
<gene>
    <name evidence="1" type="ORF">ACFOND_03895</name>
</gene>
<keyword evidence="2" id="KW-1185">Reference proteome</keyword>
<name>A0ABV7WQR4_9GAMM</name>
<evidence type="ECO:0000313" key="1">
    <source>
        <dbReference type="EMBL" id="MFC3700773.1"/>
    </source>
</evidence>
<reference evidence="2" key="1">
    <citation type="journal article" date="2019" name="Int. J. Syst. Evol. Microbiol.">
        <title>The Global Catalogue of Microorganisms (GCM) 10K type strain sequencing project: providing services to taxonomists for standard genome sequencing and annotation.</title>
        <authorList>
            <consortium name="The Broad Institute Genomics Platform"/>
            <consortium name="The Broad Institute Genome Sequencing Center for Infectious Disease"/>
            <person name="Wu L."/>
            <person name="Ma J."/>
        </authorList>
    </citation>
    <scope>NUCLEOTIDE SEQUENCE [LARGE SCALE GENOMIC DNA]</scope>
    <source>
        <strain evidence="2">CECT 8288</strain>
    </source>
</reference>
<comment type="caution">
    <text evidence="1">The sequence shown here is derived from an EMBL/GenBank/DDBJ whole genome shotgun (WGS) entry which is preliminary data.</text>
</comment>
<dbReference type="RefSeq" id="WP_216001255.1">
    <property type="nucleotide sequence ID" value="NZ_JAUFQI010000001.1"/>
</dbReference>
<sequence length="112" mass="13505">MVKWWSLDKQHPKGVFIEQGELHWYRHNGVLTRLVIDELRNVSVFSYQDQVFWHLIDQHNNIAVIPEQTMGMPIIRQYLSSWRGFNYDALLRYEPEQQAVQLWPIEAKQKRA</sequence>
<dbReference type="EMBL" id="JBHRYN010000006">
    <property type="protein sequence ID" value="MFC3700773.1"/>
    <property type="molecule type" value="Genomic_DNA"/>
</dbReference>